<feature type="transmembrane region" description="Helical" evidence="1">
    <location>
        <begin position="88"/>
        <end position="109"/>
    </location>
</feature>
<comment type="caution">
    <text evidence="2">The sequence shown here is derived from an EMBL/GenBank/DDBJ whole genome shotgun (WGS) entry which is preliminary data.</text>
</comment>
<accession>A0A429ZLN6</accession>
<feature type="transmembrane region" description="Helical" evidence="1">
    <location>
        <begin position="15"/>
        <end position="35"/>
    </location>
</feature>
<keyword evidence="3" id="KW-1185">Reference proteome</keyword>
<evidence type="ECO:0000256" key="1">
    <source>
        <dbReference type="SAM" id="Phobius"/>
    </source>
</evidence>
<proteinExistence type="predicted"/>
<dbReference type="Proteomes" id="UP000288490">
    <property type="component" value="Unassembled WGS sequence"/>
</dbReference>
<protein>
    <submittedName>
        <fullName evidence="2">DUF2798 domain-containing protein</fullName>
    </submittedName>
</protein>
<name>A0A429ZLN6_9ENTE</name>
<feature type="transmembrane region" description="Helical" evidence="1">
    <location>
        <begin position="129"/>
        <end position="149"/>
    </location>
</feature>
<dbReference type="EMBL" id="NGJT01000007">
    <property type="protein sequence ID" value="RST94612.1"/>
    <property type="molecule type" value="Genomic_DNA"/>
</dbReference>
<dbReference type="OrthoDB" id="7062363at2"/>
<dbReference type="AlphaFoldDB" id="A0A429ZLN6"/>
<keyword evidence="1" id="KW-1133">Transmembrane helix</keyword>
<evidence type="ECO:0000313" key="2">
    <source>
        <dbReference type="EMBL" id="RST94612.1"/>
    </source>
</evidence>
<gene>
    <name evidence="2" type="ORF">CBF36_05245</name>
</gene>
<organism evidence="2 3">
    <name type="scientific">Vagococcus bubulae</name>
    <dbReference type="NCBI Taxonomy" id="1977868"/>
    <lineage>
        <taxon>Bacteria</taxon>
        <taxon>Bacillati</taxon>
        <taxon>Bacillota</taxon>
        <taxon>Bacilli</taxon>
        <taxon>Lactobacillales</taxon>
        <taxon>Enterococcaceae</taxon>
        <taxon>Vagococcus</taxon>
    </lineage>
</organism>
<keyword evidence="1" id="KW-0472">Membrane</keyword>
<reference evidence="2 3" key="1">
    <citation type="submission" date="2017-05" db="EMBL/GenBank/DDBJ databases">
        <title>Vagococcus spp. assemblies.</title>
        <authorList>
            <person name="Gulvik C.A."/>
        </authorList>
    </citation>
    <scope>NUCLEOTIDE SEQUENCE [LARGE SCALE GENOMIC DNA]</scope>
    <source>
        <strain evidence="2 3">SS1994</strain>
    </source>
</reference>
<evidence type="ECO:0000313" key="3">
    <source>
        <dbReference type="Proteomes" id="UP000288490"/>
    </source>
</evidence>
<dbReference type="InterPro" id="IPR021529">
    <property type="entry name" value="DUF2798"/>
</dbReference>
<dbReference type="Pfam" id="PF11391">
    <property type="entry name" value="DUF2798"/>
    <property type="match status" value="2"/>
</dbReference>
<feature type="transmembrane region" description="Helical" evidence="1">
    <location>
        <begin position="55"/>
        <end position="76"/>
    </location>
</feature>
<keyword evidence="1" id="KW-0812">Transmembrane</keyword>
<dbReference type="RefSeq" id="WP_125957244.1">
    <property type="nucleotide sequence ID" value="NZ_JAQEJV010000008.1"/>
</dbReference>
<sequence length="168" mass="19123">MHEEKRLPMNKKEGLLYGVVICGITATSMCFYNLYLGFGAINQEMLQTFLKSLPLFFVIAMLLENFVIRHFADFLVKKFGHPEDSFNAQLLFSILFTVLGMSFLMTFIGDIVGHGLVVNAATFSRFVMSWPRNFGVVLALELLVAQPIARKVMVIIHAKQLEDYVEYD</sequence>